<evidence type="ECO:0000313" key="2">
    <source>
        <dbReference type="EMBL" id="SFZ82394.1"/>
    </source>
</evidence>
<evidence type="ECO:0000313" key="3">
    <source>
        <dbReference type="Proteomes" id="UP000183447"/>
    </source>
</evidence>
<keyword evidence="3" id="KW-1185">Reference proteome</keyword>
<dbReference type="STRING" id="665118.SAMN02983003_1052"/>
<accession>A0A1K2HWH2</accession>
<gene>
    <name evidence="2" type="ORF">SAMN02983003_1052</name>
</gene>
<dbReference type="Pfam" id="PF03869">
    <property type="entry name" value="Arc"/>
    <property type="match status" value="1"/>
</dbReference>
<proteinExistence type="predicted"/>
<sequence length="118" mass="13486">MQIEPMPKPQAQPQDKYVLRLPDGMRDRIKAAAERNGRSMNAEIVATLDEKYPRIYPISALIKDIEEFHRIAASGPNHQVAEHLANVLTKSLKEHPEYWEGAEETIRKAIQLPPHPDE</sequence>
<dbReference type="GO" id="GO:0003677">
    <property type="term" value="F:DNA binding"/>
    <property type="evidence" value="ECO:0007669"/>
    <property type="project" value="InterPro"/>
</dbReference>
<dbReference type="Proteomes" id="UP000183447">
    <property type="component" value="Unassembled WGS sequence"/>
</dbReference>
<dbReference type="Gene3D" id="1.10.1220.10">
    <property type="entry name" value="Met repressor-like"/>
    <property type="match status" value="1"/>
</dbReference>
<dbReference type="InterPro" id="IPR013321">
    <property type="entry name" value="Arc_rbn_hlx_hlx"/>
</dbReference>
<dbReference type="RefSeq" id="WP_072339620.1">
    <property type="nucleotide sequence ID" value="NZ_FPKU01000001.1"/>
</dbReference>
<dbReference type="GO" id="GO:0006355">
    <property type="term" value="P:regulation of DNA-templated transcription"/>
    <property type="evidence" value="ECO:0007669"/>
    <property type="project" value="InterPro"/>
</dbReference>
<name>A0A1K2HWH2_9HYPH</name>
<dbReference type="SUPFAM" id="SSF47598">
    <property type="entry name" value="Ribbon-helix-helix"/>
    <property type="match status" value="1"/>
</dbReference>
<feature type="domain" description="Arc-like DNA binding" evidence="1">
    <location>
        <begin position="14"/>
        <end position="50"/>
    </location>
</feature>
<reference evidence="2 3" key="1">
    <citation type="submission" date="2016-11" db="EMBL/GenBank/DDBJ databases">
        <authorList>
            <person name="Jaros S."/>
            <person name="Januszkiewicz K."/>
            <person name="Wedrychowicz H."/>
        </authorList>
    </citation>
    <scope>NUCLEOTIDE SEQUENCE [LARGE SCALE GENOMIC DNA]</scope>
    <source>
        <strain evidence="2 3">ATCC 23634</strain>
    </source>
</reference>
<dbReference type="InterPro" id="IPR005569">
    <property type="entry name" value="Arc_DNA-bd_dom"/>
</dbReference>
<organism evidence="2 3">
    <name type="scientific">Devosia enhydra</name>
    <dbReference type="NCBI Taxonomy" id="665118"/>
    <lineage>
        <taxon>Bacteria</taxon>
        <taxon>Pseudomonadati</taxon>
        <taxon>Pseudomonadota</taxon>
        <taxon>Alphaproteobacteria</taxon>
        <taxon>Hyphomicrobiales</taxon>
        <taxon>Devosiaceae</taxon>
        <taxon>Devosia</taxon>
    </lineage>
</organism>
<protein>
    <submittedName>
        <fullName evidence="2">Arc-like DNA binding domain-containing protein</fullName>
    </submittedName>
</protein>
<dbReference type="AlphaFoldDB" id="A0A1K2HWH2"/>
<dbReference type="InterPro" id="IPR010985">
    <property type="entry name" value="Ribbon_hlx_hlx"/>
</dbReference>
<evidence type="ECO:0000259" key="1">
    <source>
        <dbReference type="Pfam" id="PF03869"/>
    </source>
</evidence>
<dbReference type="EMBL" id="FPKU01000001">
    <property type="protein sequence ID" value="SFZ82394.1"/>
    <property type="molecule type" value="Genomic_DNA"/>
</dbReference>